<protein>
    <recommendedName>
        <fullName evidence="1">Bacterial alpha-2-macroglobulin MG10 domain-containing protein</fullName>
    </recommendedName>
</protein>
<feature type="non-terminal residue" evidence="2">
    <location>
        <position position="425"/>
    </location>
</feature>
<name>X1F0T1_9ZZZZ</name>
<evidence type="ECO:0000259" key="1">
    <source>
        <dbReference type="Pfam" id="PF17973"/>
    </source>
</evidence>
<feature type="domain" description="Bacterial alpha-2-macroglobulin MG10" evidence="1">
    <location>
        <begin position="290"/>
        <end position="425"/>
    </location>
</feature>
<dbReference type="AlphaFoldDB" id="X1F0T1"/>
<dbReference type="PANTHER" id="PTHR40094">
    <property type="entry name" value="ALPHA-2-MACROGLOBULIN HOMOLOG"/>
    <property type="match status" value="1"/>
</dbReference>
<dbReference type="InterPro" id="IPR041246">
    <property type="entry name" value="Bact_MG10"/>
</dbReference>
<dbReference type="Gene3D" id="1.50.10.20">
    <property type="match status" value="1"/>
</dbReference>
<dbReference type="GO" id="GO:0004866">
    <property type="term" value="F:endopeptidase inhibitor activity"/>
    <property type="evidence" value="ECO:0007669"/>
    <property type="project" value="TreeGrafter"/>
</dbReference>
<dbReference type="Pfam" id="PF17973">
    <property type="entry name" value="bMG10"/>
    <property type="match status" value="1"/>
</dbReference>
<gene>
    <name evidence="2" type="ORF">S03H2_13602</name>
</gene>
<dbReference type="SUPFAM" id="SSF48239">
    <property type="entry name" value="Terpenoid cyclases/Protein prenyltransferases"/>
    <property type="match status" value="1"/>
</dbReference>
<dbReference type="InterPro" id="IPR051802">
    <property type="entry name" value="YfhM-like"/>
</dbReference>
<dbReference type="PANTHER" id="PTHR40094:SF1">
    <property type="entry name" value="UBIQUITIN DOMAIN-CONTAINING PROTEIN"/>
    <property type="match status" value="1"/>
</dbReference>
<feature type="non-terminal residue" evidence="2">
    <location>
        <position position="1"/>
    </location>
</feature>
<reference evidence="2" key="1">
    <citation type="journal article" date="2014" name="Front. Microbiol.">
        <title>High frequency of phylogenetically diverse reductive dehalogenase-homologous genes in deep subseafloor sedimentary metagenomes.</title>
        <authorList>
            <person name="Kawai M."/>
            <person name="Futagami T."/>
            <person name="Toyoda A."/>
            <person name="Takaki Y."/>
            <person name="Nishi S."/>
            <person name="Hori S."/>
            <person name="Arai W."/>
            <person name="Tsubouchi T."/>
            <person name="Morono Y."/>
            <person name="Uchiyama I."/>
            <person name="Ito T."/>
            <person name="Fujiyama A."/>
            <person name="Inagaki F."/>
            <person name="Takami H."/>
        </authorList>
    </citation>
    <scope>NUCLEOTIDE SEQUENCE</scope>
    <source>
        <strain evidence="2">Expedition CK06-06</strain>
    </source>
</reference>
<sequence>GFPYWKRGRDSIPYHTVHVAHALQRAKLMGFEVPEDMQLGVHDYLLYIEDHFPSWYSLNIRRTISAYALYVRHLMDDTDREKAHRLLDEAGLDELSLEAVGWLWMVLADDPAYIDDLEAIRRHVNNRAVETAGAANFTTSYGDDAYLLLHSNRRTDAILLDALIVDSPQNDLIPKVVNGLLAHRTKGRWYNTQENVFVLLAMDRYFNTFEAQTPDFVASIWLGDTYAGSHEFTGRTTERHVTEIPMAYLLDETDGTQDLILSKDGPGRMYYRLGLRYSPTDLNLDPLDMGFVVQRRYEAVDDPEDVYQDEDGVWHIKAGARVRVRLTMVADNRRYHVALVDPLPAGLEIVNPSLAVSGSIPQDPNSPDYRYGWWWWGTWYEHQNMRDERAEAFSSLLWDGVYDYSYIARATTPGKFVVPPAKAEE</sequence>
<dbReference type="EMBL" id="BARU01006902">
    <property type="protein sequence ID" value="GAH38502.1"/>
    <property type="molecule type" value="Genomic_DNA"/>
</dbReference>
<dbReference type="InterPro" id="IPR008930">
    <property type="entry name" value="Terpenoid_cyclase/PrenylTrfase"/>
</dbReference>
<comment type="caution">
    <text evidence="2">The sequence shown here is derived from an EMBL/GenBank/DDBJ whole genome shotgun (WGS) entry which is preliminary data.</text>
</comment>
<proteinExistence type="predicted"/>
<accession>X1F0T1</accession>
<evidence type="ECO:0000313" key="2">
    <source>
        <dbReference type="EMBL" id="GAH38502.1"/>
    </source>
</evidence>
<organism evidence="2">
    <name type="scientific">marine sediment metagenome</name>
    <dbReference type="NCBI Taxonomy" id="412755"/>
    <lineage>
        <taxon>unclassified sequences</taxon>
        <taxon>metagenomes</taxon>
        <taxon>ecological metagenomes</taxon>
    </lineage>
</organism>